<dbReference type="Proteomes" id="UP000183894">
    <property type="component" value="Unassembled WGS sequence"/>
</dbReference>
<accession>A0A1H7Q163</accession>
<keyword evidence="1" id="KW-0812">Transmembrane</keyword>
<dbReference type="InterPro" id="IPR013783">
    <property type="entry name" value="Ig-like_fold"/>
</dbReference>
<feature type="transmembrane region" description="Helical" evidence="1">
    <location>
        <begin position="529"/>
        <end position="549"/>
    </location>
</feature>
<dbReference type="RefSeq" id="WP_074793961.1">
    <property type="nucleotide sequence ID" value="NZ_FOAD01000004.1"/>
</dbReference>
<evidence type="ECO:0000313" key="2">
    <source>
        <dbReference type="EMBL" id="SEL41576.1"/>
    </source>
</evidence>
<dbReference type="OrthoDB" id="65070at2157"/>
<evidence type="ECO:0000313" key="3">
    <source>
        <dbReference type="Proteomes" id="UP000183894"/>
    </source>
</evidence>
<dbReference type="Gene3D" id="2.60.40.10">
    <property type="entry name" value="Immunoglobulins"/>
    <property type="match status" value="1"/>
</dbReference>
<evidence type="ECO:0000256" key="1">
    <source>
        <dbReference type="SAM" id="Phobius"/>
    </source>
</evidence>
<dbReference type="PANTHER" id="PTHR35902">
    <property type="entry name" value="S-LAYER DOMAIN-LIKE PROTEIN-RELATED"/>
    <property type="match status" value="1"/>
</dbReference>
<reference evidence="2 3" key="1">
    <citation type="submission" date="2016-10" db="EMBL/GenBank/DDBJ databases">
        <authorList>
            <person name="de Groot N.N."/>
        </authorList>
    </citation>
    <scope>NUCLEOTIDE SEQUENCE [LARGE SCALE GENOMIC DNA]</scope>
    <source>
        <strain evidence="2 3">CDM_5</strain>
    </source>
</reference>
<dbReference type="AlphaFoldDB" id="A0A1H7Q163"/>
<keyword evidence="1" id="KW-1133">Transmembrane helix</keyword>
<evidence type="ECO:0008006" key="4">
    <source>
        <dbReference type="Google" id="ProtNLM"/>
    </source>
</evidence>
<gene>
    <name evidence="2" type="ORF">SAMN04488691_104264</name>
</gene>
<keyword evidence="1" id="KW-0472">Membrane</keyword>
<protein>
    <recommendedName>
        <fullName evidence="4">CARDB protein</fullName>
    </recommendedName>
</protein>
<organism evidence="2 3">
    <name type="scientific">Haloferax larsenii</name>
    <dbReference type="NCBI Taxonomy" id="302484"/>
    <lineage>
        <taxon>Archaea</taxon>
        <taxon>Methanobacteriati</taxon>
        <taxon>Methanobacteriota</taxon>
        <taxon>Stenosarchaea group</taxon>
        <taxon>Halobacteria</taxon>
        <taxon>Halobacteriales</taxon>
        <taxon>Haloferacaceae</taxon>
        <taxon>Haloferax</taxon>
    </lineage>
</organism>
<sequence>MSPRGHVLALVAVVLLLTSSVGTVVAVPDARLTVSDAAVSPETPVVGEQVVVSVSIANSVASLDAARIDEVRLSDPIDDLDVRARTLGSLSPGDSVTVPVALTFETAGARTLSLTVLGTDEDGDRVRVERPVPIAVEDAPPLVDVAVSDAVVDSETRIQVSLSNPTTADIRNIVVSVDSFDGEALVGTASVATLPEGTTEVRNLTVVPATSGDLPLALRVNYTTASGTEKSLVTETQVQVVEFADDVQLSLRPIREDDGATTDASTLASLLGGGAAGVAFGGGGGVTDGADESTTEDVTRFEVVVTNFGSAPVSDVVVETEWSNGTLPRLSIPGPIEPGASAAATVDLSEIRTAGPLSITASYRVGVASGTSTSTLDYRPAVADVAVTDLDVTAEDGELRIVGNVVNRGLGEASGVVVELVEEESVAPQYPQRDYFVGRVAPSDFAPFELTGLVSEDATDVTVRTRYTIGGVEVVRDHVVELPEAEEDGGFTVGNLGNVGDLGNSGDLGAVSGSEQHAAVSRLDPATNGVGLVVFVVLLALPVATALRIRRETR</sequence>
<name>A0A1H7Q163_HALLR</name>
<proteinExistence type="predicted"/>
<dbReference type="PANTHER" id="PTHR35902:SF3">
    <property type="entry name" value="NPCBM-ASSOCIATED, NEW3 DOMAIN OF ALPHA-GALACTOSIDASE"/>
    <property type="match status" value="1"/>
</dbReference>
<dbReference type="EMBL" id="FOAD01000004">
    <property type="protein sequence ID" value="SEL41576.1"/>
    <property type="molecule type" value="Genomic_DNA"/>
</dbReference>